<feature type="transmembrane region" description="Helical" evidence="1">
    <location>
        <begin position="37"/>
        <end position="55"/>
    </location>
</feature>
<dbReference type="OrthoDB" id="1435288at2"/>
<feature type="transmembrane region" description="Helical" evidence="1">
    <location>
        <begin position="75"/>
        <end position="92"/>
    </location>
</feature>
<feature type="transmembrane region" description="Helical" evidence="1">
    <location>
        <begin position="6"/>
        <end position="25"/>
    </location>
</feature>
<evidence type="ECO:0000256" key="1">
    <source>
        <dbReference type="SAM" id="Phobius"/>
    </source>
</evidence>
<evidence type="ECO:0000313" key="3">
    <source>
        <dbReference type="Proteomes" id="UP000310314"/>
    </source>
</evidence>
<evidence type="ECO:0008006" key="4">
    <source>
        <dbReference type="Google" id="ProtNLM"/>
    </source>
</evidence>
<dbReference type="RefSeq" id="WP_138655876.1">
    <property type="nucleotide sequence ID" value="NZ_VATY01000001.1"/>
</dbReference>
<dbReference type="AlphaFoldDB" id="A0A5S3QJE3"/>
<feature type="transmembrane region" description="Helical" evidence="1">
    <location>
        <begin position="194"/>
        <end position="215"/>
    </location>
</feature>
<proteinExistence type="predicted"/>
<protein>
    <recommendedName>
        <fullName evidence="4">Histidine kinase N-terminal 7TM region domain-containing protein</fullName>
    </recommendedName>
</protein>
<sequence length="232" mass="27780">MKFLDTILGNSFVVIYAVTLVMALFRYRKYYETPLQYLPILLLYTLLNEILGLLVVRYDYFDLSFEATYENYNVIIYSIYNIVFFLYFYYLFRSYAEKMNQKKQIFFIGILFCVIALFNVFIQDITTEHQILTYLFGGITMIYLSISYLKSISIALGKKDILFWISIGLLVFFIGYLPIKVIRYLKIENIDYMIVWRVHMLLILAMYSCFIIGFLRMREKLKKPIIESEYQA</sequence>
<dbReference type="EMBL" id="VATY01000001">
    <property type="protein sequence ID" value="TMM57944.1"/>
    <property type="molecule type" value="Genomic_DNA"/>
</dbReference>
<keyword evidence="1" id="KW-1133">Transmembrane helix</keyword>
<keyword evidence="3" id="KW-1185">Reference proteome</keyword>
<accession>A0A5S3QJE3</accession>
<keyword evidence="1" id="KW-0472">Membrane</keyword>
<organism evidence="2 3">
    <name type="scientific">Maribacter algarum</name>
    <name type="common">ex Zhang et al. 2020</name>
    <dbReference type="NCBI Taxonomy" id="2578118"/>
    <lineage>
        <taxon>Bacteria</taxon>
        <taxon>Pseudomonadati</taxon>
        <taxon>Bacteroidota</taxon>
        <taxon>Flavobacteriia</taxon>
        <taxon>Flavobacteriales</taxon>
        <taxon>Flavobacteriaceae</taxon>
        <taxon>Maribacter</taxon>
    </lineage>
</organism>
<reference evidence="2 3" key="1">
    <citation type="submission" date="2019-05" db="EMBL/GenBank/DDBJ databases">
        <authorList>
            <person name="Zhang J.-Y."/>
            <person name="Feg X."/>
            <person name="Du Z.-J."/>
        </authorList>
    </citation>
    <scope>NUCLEOTIDE SEQUENCE [LARGE SCALE GENOMIC DNA]</scope>
    <source>
        <strain evidence="2 3">RZ26</strain>
    </source>
</reference>
<evidence type="ECO:0000313" key="2">
    <source>
        <dbReference type="EMBL" id="TMM57944.1"/>
    </source>
</evidence>
<feature type="transmembrane region" description="Helical" evidence="1">
    <location>
        <begin position="161"/>
        <end position="182"/>
    </location>
</feature>
<name>A0A5S3QJE3_9FLAO</name>
<gene>
    <name evidence="2" type="ORF">FEE95_00500</name>
</gene>
<feature type="transmembrane region" description="Helical" evidence="1">
    <location>
        <begin position="104"/>
        <end position="125"/>
    </location>
</feature>
<keyword evidence="1" id="KW-0812">Transmembrane</keyword>
<feature type="transmembrane region" description="Helical" evidence="1">
    <location>
        <begin position="131"/>
        <end position="149"/>
    </location>
</feature>
<dbReference type="Proteomes" id="UP000310314">
    <property type="component" value="Unassembled WGS sequence"/>
</dbReference>
<comment type="caution">
    <text evidence="2">The sequence shown here is derived from an EMBL/GenBank/DDBJ whole genome shotgun (WGS) entry which is preliminary data.</text>
</comment>